<organism evidence="1">
    <name type="scientific">hydrothermal vent metagenome</name>
    <dbReference type="NCBI Taxonomy" id="652676"/>
    <lineage>
        <taxon>unclassified sequences</taxon>
        <taxon>metagenomes</taxon>
        <taxon>ecological metagenomes</taxon>
    </lineage>
</organism>
<gene>
    <name evidence="1" type="ORF">MNBD_GAMMA12-3800</name>
</gene>
<proteinExistence type="predicted"/>
<dbReference type="EMBL" id="UOFL01000022">
    <property type="protein sequence ID" value="VAW71473.1"/>
    <property type="molecule type" value="Genomic_DNA"/>
</dbReference>
<name>A0A3B0Y4Y0_9ZZZZ</name>
<dbReference type="AlphaFoldDB" id="A0A3B0Y4Y0"/>
<accession>A0A3B0Y4Y0</accession>
<protein>
    <submittedName>
        <fullName evidence="1">Uncharacterized protein</fullName>
    </submittedName>
</protein>
<reference evidence="1" key="1">
    <citation type="submission" date="2018-06" db="EMBL/GenBank/DDBJ databases">
        <authorList>
            <person name="Zhirakovskaya E."/>
        </authorList>
    </citation>
    <scope>NUCLEOTIDE SEQUENCE</scope>
</reference>
<evidence type="ECO:0000313" key="1">
    <source>
        <dbReference type="EMBL" id="VAW71473.1"/>
    </source>
</evidence>
<sequence>MAAGLYVKLKRQITYGQYVVDEFTAFYDSAIFNPVEEATELIDQPISRSVKKTC</sequence>